<comment type="subcellular location">
    <subcellularLocation>
        <location evidence="1">Cell membrane</location>
        <topology evidence="1">Multi-pass membrane protein</topology>
    </subcellularLocation>
</comment>
<keyword evidence="6 8" id="KW-1133">Transmembrane helix</keyword>
<evidence type="ECO:0000256" key="2">
    <source>
        <dbReference type="ARBA" id="ARBA00022475"/>
    </source>
</evidence>
<feature type="transmembrane region" description="Helical" evidence="8">
    <location>
        <begin position="315"/>
        <end position="333"/>
    </location>
</feature>
<keyword evidence="7 8" id="KW-0472">Membrane</keyword>
<keyword evidence="11" id="KW-1185">Reference proteome</keyword>
<keyword evidence="4" id="KW-0808">Transferase</keyword>
<gene>
    <name evidence="10" type="ORF">EDD78_102172</name>
</gene>
<dbReference type="GO" id="GO:0005886">
    <property type="term" value="C:plasma membrane"/>
    <property type="evidence" value="ECO:0007669"/>
    <property type="project" value="UniProtKB-SubCell"/>
</dbReference>
<feature type="transmembrane region" description="Helical" evidence="8">
    <location>
        <begin position="119"/>
        <end position="135"/>
    </location>
</feature>
<evidence type="ECO:0000256" key="4">
    <source>
        <dbReference type="ARBA" id="ARBA00022679"/>
    </source>
</evidence>
<dbReference type="AlphaFoldDB" id="A0A9X8Y8V8"/>
<feature type="transmembrane region" description="Helical" evidence="8">
    <location>
        <begin position="166"/>
        <end position="183"/>
    </location>
</feature>
<dbReference type="InterPro" id="IPR050297">
    <property type="entry name" value="LipidA_mod_glycosyltrf_83"/>
</dbReference>
<feature type="transmembrane region" description="Helical" evidence="8">
    <location>
        <begin position="141"/>
        <end position="159"/>
    </location>
</feature>
<feature type="transmembrane region" description="Helical" evidence="8">
    <location>
        <begin position="339"/>
        <end position="358"/>
    </location>
</feature>
<dbReference type="PANTHER" id="PTHR33908:SF11">
    <property type="entry name" value="MEMBRANE PROTEIN"/>
    <property type="match status" value="1"/>
</dbReference>
<keyword evidence="3 10" id="KW-0328">Glycosyltransferase</keyword>
<keyword evidence="5 8" id="KW-0812">Transmembrane</keyword>
<dbReference type="InterPro" id="IPR038731">
    <property type="entry name" value="RgtA/B/C-like"/>
</dbReference>
<dbReference type="GO" id="GO:0016763">
    <property type="term" value="F:pentosyltransferase activity"/>
    <property type="evidence" value="ECO:0007669"/>
    <property type="project" value="TreeGrafter"/>
</dbReference>
<evidence type="ECO:0000256" key="3">
    <source>
        <dbReference type="ARBA" id="ARBA00022676"/>
    </source>
</evidence>
<evidence type="ECO:0000256" key="8">
    <source>
        <dbReference type="SAM" id="Phobius"/>
    </source>
</evidence>
<feature type="transmembrane region" description="Helical" evidence="8">
    <location>
        <begin position="88"/>
        <end position="107"/>
    </location>
</feature>
<dbReference type="PANTHER" id="PTHR33908">
    <property type="entry name" value="MANNOSYLTRANSFERASE YKCB-RELATED"/>
    <property type="match status" value="1"/>
</dbReference>
<evidence type="ECO:0000259" key="9">
    <source>
        <dbReference type="Pfam" id="PF13231"/>
    </source>
</evidence>
<sequence length="521" mass="59358">MDTGRRADLAALLLILLFFLLNLCFLTRFPFVHSDESWLAGLSRNMMEQRSLGVTEPFFDLKARYPHAVKSLFHLLQMPFLRLLGHHIFSVRLLSLLGGCLTLWVFYKAARRFYPGHPLPALGAMALLACDVQFVTASHFARQEILITLAMVLCLYLLLRSPQRLSRRETLLLALVTGLSVGLHPNSFLVAALCGAVLALRWLLFHTASGRDMIWYVAVTGAIAAVFVGLSFYFDPQFLTHYFQSGQMEYGIDPSVAGRMGELGYFLQKLFHRVSGTYYLPDIRLQFVLFPMLLGMALLYALVQRKEEPEASQRLLSVLAAVCGVLGSMMLIGRYNQTGIVFFMPLCWLLCPFVAGLFGRILGRVLCLLLAAATVCVSISCVRPWLDVRYEDYLARIAQSVPADARVIANLNADFYFENGCLRDYRNLSKIRQSGLSVEEYVEQNKIQYILLSSELDYIYRRRPQWNILYGPLDYWEELKAFLDEHCEEADHFYDDTYAVRISELVHTGQDFSVTVYRVKS</sequence>
<dbReference type="GO" id="GO:0009103">
    <property type="term" value="P:lipopolysaccharide biosynthetic process"/>
    <property type="evidence" value="ECO:0007669"/>
    <property type="project" value="UniProtKB-ARBA"/>
</dbReference>
<keyword evidence="2" id="KW-1003">Cell membrane</keyword>
<evidence type="ECO:0000256" key="5">
    <source>
        <dbReference type="ARBA" id="ARBA00022692"/>
    </source>
</evidence>
<feature type="domain" description="Glycosyltransferase RgtA/B/C/D-like" evidence="9">
    <location>
        <begin position="76"/>
        <end position="227"/>
    </location>
</feature>
<dbReference type="RefSeq" id="WP_132083968.1">
    <property type="nucleotide sequence ID" value="NZ_SLUK01000002.1"/>
</dbReference>
<proteinExistence type="predicted"/>
<evidence type="ECO:0000313" key="10">
    <source>
        <dbReference type="EMBL" id="TCL44549.1"/>
    </source>
</evidence>
<comment type="caution">
    <text evidence="10">The sequence shown here is derived from an EMBL/GenBank/DDBJ whole genome shotgun (WGS) entry which is preliminary data.</text>
</comment>
<feature type="transmembrane region" description="Helical" evidence="8">
    <location>
        <begin position="283"/>
        <end position="303"/>
    </location>
</feature>
<evidence type="ECO:0000313" key="11">
    <source>
        <dbReference type="Proteomes" id="UP000294682"/>
    </source>
</evidence>
<feature type="transmembrane region" description="Helical" evidence="8">
    <location>
        <begin position="213"/>
        <end position="234"/>
    </location>
</feature>
<evidence type="ECO:0000256" key="6">
    <source>
        <dbReference type="ARBA" id="ARBA00022989"/>
    </source>
</evidence>
<organism evidence="10 11">
    <name type="scientific">Harryflintia acetispora</name>
    <dbReference type="NCBI Taxonomy" id="1849041"/>
    <lineage>
        <taxon>Bacteria</taxon>
        <taxon>Bacillati</taxon>
        <taxon>Bacillota</taxon>
        <taxon>Clostridia</taxon>
        <taxon>Eubacteriales</taxon>
        <taxon>Oscillospiraceae</taxon>
        <taxon>Harryflintia</taxon>
    </lineage>
</organism>
<name>A0A9X8Y8V8_9FIRM</name>
<dbReference type="EMBL" id="SLUK01000002">
    <property type="protein sequence ID" value="TCL44549.1"/>
    <property type="molecule type" value="Genomic_DNA"/>
</dbReference>
<accession>A0A9X8Y8V8</accession>
<dbReference type="Pfam" id="PF13231">
    <property type="entry name" value="PMT_2"/>
    <property type="match status" value="1"/>
</dbReference>
<evidence type="ECO:0000256" key="7">
    <source>
        <dbReference type="ARBA" id="ARBA00023136"/>
    </source>
</evidence>
<protein>
    <submittedName>
        <fullName evidence="10">Dolichyl-phosphate-mannose-protein mannosyltransferase</fullName>
    </submittedName>
</protein>
<dbReference type="Proteomes" id="UP000294682">
    <property type="component" value="Unassembled WGS sequence"/>
</dbReference>
<evidence type="ECO:0000256" key="1">
    <source>
        <dbReference type="ARBA" id="ARBA00004651"/>
    </source>
</evidence>
<reference evidence="10 11" key="1">
    <citation type="submission" date="2019-03" db="EMBL/GenBank/DDBJ databases">
        <title>Genomic Encyclopedia of Type Strains, Phase IV (KMG-IV): sequencing the most valuable type-strain genomes for metagenomic binning, comparative biology and taxonomic classification.</title>
        <authorList>
            <person name="Goeker M."/>
        </authorList>
    </citation>
    <scope>NUCLEOTIDE SEQUENCE [LARGE SCALE GENOMIC DNA]</scope>
    <source>
        <strain evidence="10 11">DSM 100433</strain>
    </source>
</reference>